<proteinExistence type="predicted"/>
<evidence type="ECO:0000259" key="1">
    <source>
        <dbReference type="Pfam" id="PF00149"/>
    </source>
</evidence>
<dbReference type="Gene3D" id="3.60.21.10">
    <property type="match status" value="1"/>
</dbReference>
<dbReference type="AlphaFoldDB" id="C6XU88"/>
<evidence type="ECO:0000313" key="2">
    <source>
        <dbReference type="EMBL" id="ACU05881.1"/>
    </source>
</evidence>
<sequence>MVMISTKTLYNAVLKTEQIYDTHKFQSLPQPSGSYPYRLNLDVPADSKKLIFQMVGDTGGLNTAGARQQVVKQMAAQYTNAATKHDEPSFLYHLGDIVYHYGEAEQYEGQFLGPFEYYPGPIYAIAGNHDSDINPESETHYDSLEAFYTTFCNTCPKTIYFGQHIQRKSQVQPNVYWTMQTPLATIIGLYTNVPKYGCIKKDQKNWFIKELQHAAKYSTDKAIILCLHHAPYSADLNHGSSLVMIDFLETAFATAGVKPDVVFSGYVHNYQRFSKQYSDGKTVPFIVAGAGGFEDLHSLANPNDPAYDTKSSALDQVQLENYCDNKQGFLKIEIEKNPFNFSIKGSYYTIPDLDKDSPEELQQASLFDSFRIDLTGR</sequence>
<dbReference type="KEGG" id="phe:Phep_3690"/>
<keyword evidence="3" id="KW-1185">Reference proteome</keyword>
<dbReference type="InterPro" id="IPR029052">
    <property type="entry name" value="Metallo-depent_PP-like"/>
</dbReference>
<dbReference type="PANTHER" id="PTHR43143">
    <property type="entry name" value="METALLOPHOSPHOESTERASE, CALCINEURIN SUPERFAMILY"/>
    <property type="match status" value="1"/>
</dbReference>
<protein>
    <submittedName>
        <fullName evidence="2">Metallophosphoesterase</fullName>
    </submittedName>
</protein>
<evidence type="ECO:0000313" key="3">
    <source>
        <dbReference type="Proteomes" id="UP000000852"/>
    </source>
</evidence>
<dbReference type="Pfam" id="PF00149">
    <property type="entry name" value="Metallophos"/>
    <property type="match status" value="1"/>
</dbReference>
<dbReference type="EMBL" id="CP001681">
    <property type="protein sequence ID" value="ACU05881.1"/>
    <property type="molecule type" value="Genomic_DNA"/>
</dbReference>
<feature type="domain" description="Calcineurin-like phosphoesterase" evidence="1">
    <location>
        <begin position="80"/>
        <end position="268"/>
    </location>
</feature>
<dbReference type="eggNOG" id="COG1409">
    <property type="taxonomic scope" value="Bacteria"/>
</dbReference>
<dbReference type="InterPro" id="IPR051918">
    <property type="entry name" value="STPP_CPPED1"/>
</dbReference>
<dbReference type="SUPFAM" id="SSF56300">
    <property type="entry name" value="Metallo-dependent phosphatases"/>
    <property type="match status" value="1"/>
</dbReference>
<reference evidence="2 3" key="1">
    <citation type="journal article" date="2009" name="Stand. Genomic Sci.">
        <title>Complete genome sequence of Pedobacter heparinus type strain (HIM 762-3).</title>
        <authorList>
            <person name="Han C."/>
            <person name="Spring S."/>
            <person name="Lapidus A."/>
            <person name="Del Rio T.G."/>
            <person name="Tice H."/>
            <person name="Copeland A."/>
            <person name="Cheng J.F."/>
            <person name="Lucas S."/>
            <person name="Chen F."/>
            <person name="Nolan M."/>
            <person name="Bruce D."/>
            <person name="Goodwin L."/>
            <person name="Pitluck S."/>
            <person name="Ivanova N."/>
            <person name="Mavromatis K."/>
            <person name="Mikhailova N."/>
            <person name="Pati A."/>
            <person name="Chen A."/>
            <person name="Palaniappan K."/>
            <person name="Land M."/>
            <person name="Hauser L."/>
            <person name="Chang Y.J."/>
            <person name="Jeffries C.C."/>
            <person name="Saunders E."/>
            <person name="Chertkov O."/>
            <person name="Brettin T."/>
            <person name="Goker M."/>
            <person name="Rohde M."/>
            <person name="Bristow J."/>
            <person name="Eisen J.A."/>
            <person name="Markowitz V."/>
            <person name="Hugenholtz P."/>
            <person name="Kyrpides N.C."/>
            <person name="Klenk H.P."/>
            <person name="Detter J.C."/>
        </authorList>
    </citation>
    <scope>NUCLEOTIDE SEQUENCE [LARGE SCALE GENOMIC DNA]</scope>
    <source>
        <strain evidence="3">ATCC 13125 / DSM 2366 / CIP 104194 / JCM 7457 / NBRC 12017 / NCIMB 9290 / NRRL B-14731 / HIM 762-3</strain>
    </source>
</reference>
<dbReference type="Proteomes" id="UP000000852">
    <property type="component" value="Chromosome"/>
</dbReference>
<name>C6XU88_PEDHD</name>
<dbReference type="InterPro" id="IPR004843">
    <property type="entry name" value="Calcineurin-like_PHP"/>
</dbReference>
<dbReference type="HOGENOM" id="CLU_047693_0_0_10"/>
<gene>
    <name evidence="2" type="ordered locus">Phep_3690</name>
</gene>
<dbReference type="STRING" id="485917.Phep_3690"/>
<accession>C6XU88</accession>
<dbReference type="GO" id="GO:0016787">
    <property type="term" value="F:hydrolase activity"/>
    <property type="evidence" value="ECO:0007669"/>
    <property type="project" value="InterPro"/>
</dbReference>
<organism evidence="2 3">
    <name type="scientific">Pedobacter heparinus (strain ATCC 13125 / DSM 2366 / CIP 104194 / JCM 7457 / NBRC 12017 / NCIMB 9290 / NRRL B-14731 / HIM 762-3)</name>
    <dbReference type="NCBI Taxonomy" id="485917"/>
    <lineage>
        <taxon>Bacteria</taxon>
        <taxon>Pseudomonadati</taxon>
        <taxon>Bacteroidota</taxon>
        <taxon>Sphingobacteriia</taxon>
        <taxon>Sphingobacteriales</taxon>
        <taxon>Sphingobacteriaceae</taxon>
        <taxon>Pedobacter</taxon>
    </lineage>
</organism>
<dbReference type="PANTHER" id="PTHR43143:SF1">
    <property type="entry name" value="SERINE_THREONINE-PROTEIN PHOSPHATASE CPPED1"/>
    <property type="match status" value="1"/>
</dbReference>